<comment type="pathway">
    <text evidence="1">Cell wall biogenesis; peptidoglycan biosynthesis.</text>
</comment>
<dbReference type="RefSeq" id="WP_186940511.1">
    <property type="nucleotide sequence ID" value="NZ_JACOGA010000002.1"/>
</dbReference>
<comment type="caution">
    <text evidence="9">The sequence shown here is derived from an EMBL/GenBank/DDBJ whole genome shotgun (WGS) entry which is preliminary data.</text>
</comment>
<evidence type="ECO:0000256" key="2">
    <source>
        <dbReference type="ARBA" id="ARBA00005992"/>
    </source>
</evidence>
<keyword evidence="3" id="KW-0808">Transferase</keyword>
<protein>
    <submittedName>
        <fullName evidence="9">L,D-transpeptidase</fullName>
    </submittedName>
</protein>
<dbReference type="Gene3D" id="2.40.440.10">
    <property type="entry name" value="L,D-transpeptidase catalytic domain-like"/>
    <property type="match status" value="1"/>
</dbReference>
<evidence type="ECO:0000256" key="5">
    <source>
        <dbReference type="ARBA" id="ARBA00022984"/>
    </source>
</evidence>
<evidence type="ECO:0000256" key="4">
    <source>
        <dbReference type="ARBA" id="ARBA00022960"/>
    </source>
</evidence>
<feature type="chain" id="PRO_5047444998" evidence="7">
    <location>
        <begin position="23"/>
        <end position="279"/>
    </location>
</feature>
<feature type="signal peptide" evidence="7">
    <location>
        <begin position="1"/>
        <end position="22"/>
    </location>
</feature>
<dbReference type="EMBL" id="JACOGA010000002">
    <property type="protein sequence ID" value="MBC3872516.1"/>
    <property type="molecule type" value="Genomic_DNA"/>
</dbReference>
<gene>
    <name evidence="9" type="ORF">H8K55_02865</name>
</gene>
<keyword evidence="4" id="KW-0133">Cell shape</keyword>
<feature type="domain" description="L,D-TPase catalytic" evidence="8">
    <location>
        <begin position="170"/>
        <end position="228"/>
    </location>
</feature>
<organism evidence="9 10">
    <name type="scientific">Undibacterium flavidum</name>
    <dbReference type="NCBI Taxonomy" id="2762297"/>
    <lineage>
        <taxon>Bacteria</taxon>
        <taxon>Pseudomonadati</taxon>
        <taxon>Pseudomonadota</taxon>
        <taxon>Betaproteobacteria</taxon>
        <taxon>Burkholderiales</taxon>
        <taxon>Oxalobacteraceae</taxon>
        <taxon>Undibacterium</taxon>
    </lineage>
</organism>
<dbReference type="InterPro" id="IPR005490">
    <property type="entry name" value="LD_TPept_cat_dom"/>
</dbReference>
<sequence>MKIPTRFLWAICSIICASYLQAAEISNASNQHHEDFDNFLKRTFVVADGFDAPNKKLNSKGVHALAHGRVHSLIPVPNSSLFDVLIEHNYFENNARKTIYSRYHQLYNLKLAIGESIQRGQLLGSASQALHENRVTLHERLPSSDVIKGIDIAPFIERHQQLFNPQLESNLILVDQNSYRMRIIKEGKTFAGLDISLGQAQGKKQVQGDNKTPKGMYFITQKYRGQFPGKFGAYFGGHWIKINYPNAYDAEWGVAQNLISREQAENIRKKMVKPFGKPR</sequence>
<keyword evidence="6" id="KW-0961">Cell wall biogenesis/degradation</keyword>
<proteinExistence type="inferred from homology"/>
<evidence type="ECO:0000256" key="7">
    <source>
        <dbReference type="SAM" id="SignalP"/>
    </source>
</evidence>
<dbReference type="CDD" id="cd16913">
    <property type="entry name" value="YkuD_like"/>
    <property type="match status" value="1"/>
</dbReference>
<evidence type="ECO:0000256" key="6">
    <source>
        <dbReference type="ARBA" id="ARBA00023316"/>
    </source>
</evidence>
<dbReference type="Proteomes" id="UP000624279">
    <property type="component" value="Unassembled WGS sequence"/>
</dbReference>
<evidence type="ECO:0000259" key="8">
    <source>
        <dbReference type="Pfam" id="PF03734"/>
    </source>
</evidence>
<dbReference type="Pfam" id="PF03734">
    <property type="entry name" value="YkuD"/>
    <property type="match status" value="1"/>
</dbReference>
<keyword evidence="7" id="KW-0732">Signal</keyword>
<dbReference type="InterPro" id="IPR038063">
    <property type="entry name" value="Transpep_catalytic_dom"/>
</dbReference>
<keyword evidence="5" id="KW-0573">Peptidoglycan synthesis</keyword>
<evidence type="ECO:0000313" key="9">
    <source>
        <dbReference type="EMBL" id="MBC3872516.1"/>
    </source>
</evidence>
<comment type="similarity">
    <text evidence="2">Belongs to the YkuD family.</text>
</comment>
<name>A0ABR6Y7B9_9BURK</name>
<evidence type="ECO:0000256" key="1">
    <source>
        <dbReference type="ARBA" id="ARBA00004752"/>
    </source>
</evidence>
<keyword evidence="10" id="KW-1185">Reference proteome</keyword>
<dbReference type="SUPFAM" id="SSF141523">
    <property type="entry name" value="L,D-transpeptidase catalytic domain-like"/>
    <property type="match status" value="1"/>
</dbReference>
<evidence type="ECO:0000256" key="3">
    <source>
        <dbReference type="ARBA" id="ARBA00022679"/>
    </source>
</evidence>
<evidence type="ECO:0000313" key="10">
    <source>
        <dbReference type="Proteomes" id="UP000624279"/>
    </source>
</evidence>
<reference evidence="9 10" key="1">
    <citation type="submission" date="2020-08" db="EMBL/GenBank/DDBJ databases">
        <title>Novel species isolated from subtropical streams in China.</title>
        <authorList>
            <person name="Lu H."/>
        </authorList>
    </citation>
    <scope>NUCLEOTIDE SEQUENCE [LARGE SCALE GENOMIC DNA]</scope>
    <source>
        <strain evidence="9 10">LX15W</strain>
    </source>
</reference>
<accession>A0ABR6Y7B9</accession>